<sequence length="112" mass="11578">MNTNLRLRLTAALVLLLLTGIVSAWAHPPRWQSPNTAVPAGASDSEPCALVIGPAHDWCTRGPATAATVTGTSWAATAVPAARDGHNGLMVFATVAISAAIALALTVERRTR</sequence>
<evidence type="ECO:0000313" key="3">
    <source>
        <dbReference type="EMBL" id="MCC0100693.1"/>
    </source>
</evidence>
<keyword evidence="1" id="KW-0812">Transmembrane</keyword>
<evidence type="ECO:0008006" key="5">
    <source>
        <dbReference type="Google" id="ProtNLM"/>
    </source>
</evidence>
<keyword evidence="1" id="KW-1133">Transmembrane helix</keyword>
<feature type="transmembrane region" description="Helical" evidence="1">
    <location>
        <begin position="89"/>
        <end position="107"/>
    </location>
</feature>
<keyword evidence="1" id="KW-0472">Membrane</keyword>
<name>A0ABS8EIL2_9ACTN</name>
<dbReference type="Proteomes" id="UP001520654">
    <property type="component" value="Unassembled WGS sequence"/>
</dbReference>
<feature type="signal peptide" evidence="2">
    <location>
        <begin position="1"/>
        <end position="26"/>
    </location>
</feature>
<gene>
    <name evidence="3" type="ORF">K7B10_39265</name>
</gene>
<protein>
    <recommendedName>
        <fullName evidence="5">Secreted protein</fullName>
    </recommendedName>
</protein>
<evidence type="ECO:0000256" key="1">
    <source>
        <dbReference type="SAM" id="Phobius"/>
    </source>
</evidence>
<feature type="chain" id="PRO_5047252850" description="Secreted protein" evidence="2">
    <location>
        <begin position="27"/>
        <end position="112"/>
    </location>
</feature>
<proteinExistence type="predicted"/>
<reference evidence="3 4" key="1">
    <citation type="submission" date="2021-08" db="EMBL/GenBank/DDBJ databases">
        <title>Genomic Architecture of Streptomyces flavotricini NGL1 and Streptomyces erythrochromogenes HMS4 With Differential Plant Beneficial attributes and laccase production capabilities.</title>
        <authorList>
            <person name="Salwan R."/>
            <person name="Kaur R."/>
            <person name="Sharma V."/>
        </authorList>
    </citation>
    <scope>NUCLEOTIDE SEQUENCE [LARGE SCALE GENOMIC DNA]</scope>
    <source>
        <strain evidence="3 4">NGL1</strain>
    </source>
</reference>
<dbReference type="RefSeq" id="WP_229344580.1">
    <property type="nucleotide sequence ID" value="NZ_JAINUL010000001.1"/>
</dbReference>
<dbReference type="EMBL" id="JAINUL010000001">
    <property type="protein sequence ID" value="MCC0100693.1"/>
    <property type="molecule type" value="Genomic_DNA"/>
</dbReference>
<keyword evidence="4" id="KW-1185">Reference proteome</keyword>
<evidence type="ECO:0000313" key="4">
    <source>
        <dbReference type="Proteomes" id="UP001520654"/>
    </source>
</evidence>
<evidence type="ECO:0000256" key="2">
    <source>
        <dbReference type="SAM" id="SignalP"/>
    </source>
</evidence>
<keyword evidence="2" id="KW-0732">Signal</keyword>
<accession>A0ABS8EIL2</accession>
<organism evidence="3 4">
    <name type="scientific">Streptomyces flavotricini</name>
    <dbReference type="NCBI Taxonomy" id="66888"/>
    <lineage>
        <taxon>Bacteria</taxon>
        <taxon>Bacillati</taxon>
        <taxon>Actinomycetota</taxon>
        <taxon>Actinomycetes</taxon>
        <taxon>Kitasatosporales</taxon>
        <taxon>Streptomycetaceae</taxon>
        <taxon>Streptomyces</taxon>
    </lineage>
</organism>
<comment type="caution">
    <text evidence="3">The sequence shown here is derived from an EMBL/GenBank/DDBJ whole genome shotgun (WGS) entry which is preliminary data.</text>
</comment>